<proteinExistence type="predicted"/>
<evidence type="ECO:0000313" key="2">
    <source>
        <dbReference type="Proteomes" id="UP000011602"/>
    </source>
</evidence>
<name>L9XHA7_9EURY</name>
<keyword evidence="2" id="KW-1185">Reference proteome</keyword>
<comment type="caution">
    <text evidence="1">The sequence shown here is derived from an EMBL/GenBank/DDBJ whole genome shotgun (WGS) entry which is preliminary data.</text>
</comment>
<sequence>MSSQHQHNRDVVELFLNIVADGEASDPVQYLPAARANKIGYPYLKYLESEGFGTESVREELWAEDRQFDAFERDLGFVDSRLSELGIDYAIIKTRFPFEYRSWDLNLLVNPKSRGEAISAFLEDGWYRTTLREHPIARTEPGKFMLEHADRHPIHVHDSVSWNGFTYVPASLVLEHTRRIDGVQYPIEQLDWLIHCAHSAFENYELTLGEAYLLETFSEVRDRDLLEALRLLEAVELVTETADGICTEESRVELPVEYSHRDLFRVWRSHASGVTGGPELLSHYAQYGLQVVK</sequence>
<dbReference type="Proteomes" id="UP000011602">
    <property type="component" value="Unassembled WGS sequence"/>
</dbReference>
<dbReference type="STRING" id="1227499.C493_03360"/>
<accession>L9XHA7</accession>
<dbReference type="AlphaFoldDB" id="L9XHA7"/>
<organism evidence="1 2">
    <name type="scientific">Natronolimnohabitans innermongolicus JCM 12255</name>
    <dbReference type="NCBI Taxonomy" id="1227499"/>
    <lineage>
        <taxon>Archaea</taxon>
        <taxon>Methanobacteriati</taxon>
        <taxon>Methanobacteriota</taxon>
        <taxon>Stenosarchaea group</taxon>
        <taxon>Halobacteria</taxon>
        <taxon>Halobacteriales</taxon>
        <taxon>Natrialbaceae</taxon>
        <taxon>Natronolimnohabitans</taxon>
    </lineage>
</organism>
<protein>
    <submittedName>
        <fullName evidence="1">Uncharacterized protein</fullName>
    </submittedName>
</protein>
<evidence type="ECO:0000313" key="1">
    <source>
        <dbReference type="EMBL" id="ELY61124.1"/>
    </source>
</evidence>
<reference evidence="1 2" key="1">
    <citation type="journal article" date="2014" name="PLoS Genet.">
        <title>Phylogenetically driven sequencing of extremely halophilic archaea reveals strategies for static and dynamic osmo-response.</title>
        <authorList>
            <person name="Becker E.A."/>
            <person name="Seitzer P.M."/>
            <person name="Tritt A."/>
            <person name="Larsen D."/>
            <person name="Krusor M."/>
            <person name="Yao A.I."/>
            <person name="Wu D."/>
            <person name="Madern D."/>
            <person name="Eisen J.A."/>
            <person name="Darling A.E."/>
            <person name="Facciotti M.T."/>
        </authorList>
    </citation>
    <scope>NUCLEOTIDE SEQUENCE [LARGE SCALE GENOMIC DNA]</scope>
    <source>
        <strain evidence="1 2">JCM 12255</strain>
    </source>
</reference>
<dbReference type="EMBL" id="AOHZ01000015">
    <property type="protein sequence ID" value="ELY61124.1"/>
    <property type="molecule type" value="Genomic_DNA"/>
</dbReference>
<dbReference type="RefSeq" id="WP_007257982.1">
    <property type="nucleotide sequence ID" value="NZ_AOHZ01000015.1"/>
</dbReference>
<gene>
    <name evidence="1" type="ORF">C493_03360</name>
</gene>